<dbReference type="PANTHER" id="PTHR24567:SF74">
    <property type="entry name" value="HTH-TYPE TRANSCRIPTIONAL REGULATOR ARCR"/>
    <property type="match status" value="1"/>
</dbReference>
<dbReference type="Gene3D" id="2.60.120.10">
    <property type="entry name" value="Jelly Rolls"/>
    <property type="match status" value="1"/>
</dbReference>
<dbReference type="GO" id="GO:0003677">
    <property type="term" value="F:DNA binding"/>
    <property type="evidence" value="ECO:0007669"/>
    <property type="project" value="UniProtKB-KW"/>
</dbReference>
<keyword evidence="2" id="KW-0238">DNA-binding</keyword>
<evidence type="ECO:0000256" key="3">
    <source>
        <dbReference type="ARBA" id="ARBA00023163"/>
    </source>
</evidence>
<dbReference type="PANTHER" id="PTHR24567">
    <property type="entry name" value="CRP FAMILY TRANSCRIPTIONAL REGULATORY PROTEIN"/>
    <property type="match status" value="1"/>
</dbReference>
<keyword evidence="3" id="KW-0804">Transcription</keyword>
<evidence type="ECO:0000313" key="6">
    <source>
        <dbReference type="EMBL" id="KUN29215.1"/>
    </source>
</evidence>
<dbReference type="Proteomes" id="UP000053398">
    <property type="component" value="Unassembled WGS sequence"/>
</dbReference>
<name>A0A101QG09_STRCK</name>
<dbReference type="SMART" id="SM00100">
    <property type="entry name" value="cNMP"/>
    <property type="match status" value="1"/>
</dbReference>
<dbReference type="Gene3D" id="1.10.10.10">
    <property type="entry name" value="Winged helix-like DNA-binding domain superfamily/Winged helix DNA-binding domain"/>
    <property type="match status" value="1"/>
</dbReference>
<dbReference type="InterPro" id="IPR000595">
    <property type="entry name" value="cNMP-bd_dom"/>
</dbReference>
<dbReference type="GO" id="GO:0003700">
    <property type="term" value="F:DNA-binding transcription factor activity"/>
    <property type="evidence" value="ECO:0007669"/>
    <property type="project" value="TreeGrafter"/>
</dbReference>
<evidence type="ECO:0000259" key="5">
    <source>
        <dbReference type="PROSITE" id="PS51063"/>
    </source>
</evidence>
<dbReference type="InterPro" id="IPR036390">
    <property type="entry name" value="WH_DNA-bd_sf"/>
</dbReference>
<dbReference type="FunFam" id="1.10.10.10:FF:000019">
    <property type="entry name" value="Crp/Fnr family transcriptional regulator"/>
    <property type="match status" value="1"/>
</dbReference>
<dbReference type="GO" id="GO:0005829">
    <property type="term" value="C:cytosol"/>
    <property type="evidence" value="ECO:0007669"/>
    <property type="project" value="TreeGrafter"/>
</dbReference>
<evidence type="ECO:0000256" key="2">
    <source>
        <dbReference type="ARBA" id="ARBA00023125"/>
    </source>
</evidence>
<feature type="domain" description="HTH crp-type" evidence="5">
    <location>
        <begin position="142"/>
        <end position="215"/>
    </location>
</feature>
<dbReference type="AlphaFoldDB" id="A0A101QG09"/>
<dbReference type="InterPro" id="IPR018490">
    <property type="entry name" value="cNMP-bd_dom_sf"/>
</dbReference>
<dbReference type="SUPFAM" id="SSF51206">
    <property type="entry name" value="cAMP-binding domain-like"/>
    <property type="match status" value="1"/>
</dbReference>
<dbReference type="PRINTS" id="PR00034">
    <property type="entry name" value="HTHCRP"/>
</dbReference>
<dbReference type="InterPro" id="IPR012318">
    <property type="entry name" value="HTH_CRP"/>
</dbReference>
<dbReference type="Pfam" id="PF13545">
    <property type="entry name" value="HTH_Crp_2"/>
    <property type="match status" value="1"/>
</dbReference>
<gene>
    <name evidence="6" type="ORF">AQJ11_12860</name>
</gene>
<accession>A0A101QG09</accession>
<comment type="caution">
    <text evidence="6">The sequence shown here is derived from an EMBL/GenBank/DDBJ whole genome shotgun (WGS) entry which is preliminary data.</text>
</comment>
<dbReference type="CDD" id="cd00038">
    <property type="entry name" value="CAP_ED"/>
    <property type="match status" value="1"/>
</dbReference>
<evidence type="ECO:0000313" key="7">
    <source>
        <dbReference type="Proteomes" id="UP000053398"/>
    </source>
</evidence>
<evidence type="ECO:0000259" key="4">
    <source>
        <dbReference type="PROSITE" id="PS50042"/>
    </source>
</evidence>
<dbReference type="Pfam" id="PF00027">
    <property type="entry name" value="cNMP_binding"/>
    <property type="match status" value="1"/>
</dbReference>
<dbReference type="PROSITE" id="PS51063">
    <property type="entry name" value="HTH_CRP_2"/>
    <property type="match status" value="1"/>
</dbReference>
<dbReference type="PROSITE" id="PS50042">
    <property type="entry name" value="CNMP_BINDING_3"/>
    <property type="match status" value="1"/>
</dbReference>
<keyword evidence="7" id="KW-1185">Reference proteome</keyword>
<dbReference type="SMART" id="SM00419">
    <property type="entry name" value="HTH_CRP"/>
    <property type="match status" value="1"/>
</dbReference>
<organism evidence="6 7">
    <name type="scientific">Streptomyces corchorusii</name>
    <name type="common">Streptomyces chibaensis</name>
    <dbReference type="NCBI Taxonomy" id="1903"/>
    <lineage>
        <taxon>Bacteria</taxon>
        <taxon>Bacillati</taxon>
        <taxon>Actinomycetota</taxon>
        <taxon>Actinomycetes</taxon>
        <taxon>Kitasatosporales</taxon>
        <taxon>Streptomycetaceae</taxon>
        <taxon>Streptomyces</taxon>
    </lineage>
</organism>
<dbReference type="SUPFAM" id="SSF46785">
    <property type="entry name" value="Winged helix' DNA-binding domain"/>
    <property type="match status" value="1"/>
</dbReference>
<dbReference type="EMBL" id="LMWP01000013">
    <property type="protein sequence ID" value="KUN29215.1"/>
    <property type="molecule type" value="Genomic_DNA"/>
</dbReference>
<dbReference type="InterPro" id="IPR050397">
    <property type="entry name" value="Env_Response_Regulators"/>
</dbReference>
<protein>
    <submittedName>
        <fullName evidence="6">Transcriptional regulator</fullName>
    </submittedName>
</protein>
<dbReference type="InterPro" id="IPR036388">
    <property type="entry name" value="WH-like_DNA-bd_sf"/>
</dbReference>
<evidence type="ECO:0000256" key="1">
    <source>
        <dbReference type="ARBA" id="ARBA00023015"/>
    </source>
</evidence>
<reference evidence="6 7" key="1">
    <citation type="submission" date="2015-10" db="EMBL/GenBank/DDBJ databases">
        <title>Draft genome sequence of Streptomyces corchorusii DSM 40340, type strain for the species Streptomyces corchorusii.</title>
        <authorList>
            <person name="Ruckert C."/>
            <person name="Winkler A."/>
            <person name="Kalinowski J."/>
            <person name="Kampfer P."/>
            <person name="Glaeser S."/>
        </authorList>
    </citation>
    <scope>NUCLEOTIDE SEQUENCE [LARGE SCALE GENOMIC DNA]</scope>
    <source>
        <strain evidence="6 7">DSM 40340</strain>
    </source>
</reference>
<dbReference type="CDD" id="cd00092">
    <property type="entry name" value="HTH_CRP"/>
    <property type="match status" value="1"/>
</dbReference>
<keyword evidence="1" id="KW-0805">Transcription regulation</keyword>
<sequence length="224" mass="24079">MTDDRVPYLARLPVAASAALISAGSELRYPARTVLLMKGEPSSHVLLVLEGWLKVTDGAPGGHEALLALRGPGDIIGESAALEDTTRSASVTTLEPVRAVVISSDRFKAFLDAHPIAARQLMAVLTDRMRAGDRKRLELAACSVKERLARLLLELAQYHGAPVPEGVLVRVPLTQQELAGAVGASRESVTRLLGELRERGYVTTHRQALVVVRPEMLRRIGGSA</sequence>
<dbReference type="InterPro" id="IPR014710">
    <property type="entry name" value="RmlC-like_jellyroll"/>
</dbReference>
<feature type="domain" description="Cyclic nucleotide-binding" evidence="4">
    <location>
        <begin position="8"/>
        <end position="128"/>
    </location>
</feature>
<proteinExistence type="predicted"/>